<reference evidence="1 2" key="1">
    <citation type="submission" date="2021-07" db="EMBL/GenBank/DDBJ databases">
        <title>Genome data of Colletotrichum spaethianum.</title>
        <authorList>
            <person name="Utami Y.D."/>
            <person name="Hiruma K."/>
        </authorList>
    </citation>
    <scope>NUCLEOTIDE SEQUENCE [LARGE SCALE GENOMIC DNA]</scope>
    <source>
        <strain evidence="1 2">MAFF 242679</strain>
    </source>
</reference>
<sequence length="93" mass="10684">MVKSSDEEVLVRLFKDIYEPCKLWKARLMIAILDQTISEANEFAVDLEARESEFECVCLKSTIAHSFSDQIAKLTDFNERLVDIRSKVNEVGN</sequence>
<name>A0AA37GXG3_9PEZI</name>
<proteinExistence type="predicted"/>
<accession>A0AA37GXG3</accession>
<organism evidence="1 2">
    <name type="scientific">Colletotrichum liriopes</name>
    <dbReference type="NCBI Taxonomy" id="708192"/>
    <lineage>
        <taxon>Eukaryota</taxon>
        <taxon>Fungi</taxon>
        <taxon>Dikarya</taxon>
        <taxon>Ascomycota</taxon>
        <taxon>Pezizomycotina</taxon>
        <taxon>Sordariomycetes</taxon>
        <taxon>Hypocreomycetidae</taxon>
        <taxon>Glomerellales</taxon>
        <taxon>Glomerellaceae</taxon>
        <taxon>Colletotrichum</taxon>
        <taxon>Colletotrichum spaethianum species complex</taxon>
    </lineage>
</organism>
<dbReference type="Proteomes" id="UP001055172">
    <property type="component" value="Unassembled WGS sequence"/>
</dbReference>
<evidence type="ECO:0000313" key="2">
    <source>
        <dbReference type="Proteomes" id="UP001055172"/>
    </source>
</evidence>
<keyword evidence="2" id="KW-1185">Reference proteome</keyword>
<gene>
    <name evidence="1" type="ORF">ColLi_10935</name>
</gene>
<dbReference type="EMBL" id="BPPX01000030">
    <property type="protein sequence ID" value="GJC88097.1"/>
    <property type="molecule type" value="Genomic_DNA"/>
</dbReference>
<comment type="caution">
    <text evidence="1">The sequence shown here is derived from an EMBL/GenBank/DDBJ whole genome shotgun (WGS) entry which is preliminary data.</text>
</comment>
<evidence type="ECO:0000313" key="1">
    <source>
        <dbReference type="EMBL" id="GJC88097.1"/>
    </source>
</evidence>
<protein>
    <submittedName>
        <fullName evidence="1">Uncharacterized protein</fullName>
    </submittedName>
</protein>
<dbReference type="AlphaFoldDB" id="A0AA37GXG3"/>